<protein>
    <recommendedName>
        <fullName evidence="4">DUF4410 domain-containing protein</fullName>
    </recommendedName>
</protein>
<gene>
    <name evidence="2" type="ORF">CQA66_02020</name>
</gene>
<dbReference type="Proteomes" id="UP000256424">
    <property type="component" value="Unassembled WGS sequence"/>
</dbReference>
<comment type="caution">
    <text evidence="2">The sequence shown here is derived from an EMBL/GenBank/DDBJ whole genome shotgun (WGS) entry which is preliminary data.</text>
</comment>
<dbReference type="AlphaFoldDB" id="A0A3D8J9E8"/>
<evidence type="ECO:0008006" key="4">
    <source>
        <dbReference type="Google" id="ProtNLM"/>
    </source>
</evidence>
<feature type="signal peptide" evidence="1">
    <location>
        <begin position="1"/>
        <end position="17"/>
    </location>
</feature>
<reference evidence="2 3" key="1">
    <citation type="submission" date="2018-04" db="EMBL/GenBank/DDBJ databases">
        <title>Novel Campyloabacter and Helicobacter Species and Strains.</title>
        <authorList>
            <person name="Mannion A.J."/>
            <person name="Shen Z."/>
            <person name="Fox J.G."/>
        </authorList>
    </citation>
    <scope>NUCLEOTIDE SEQUENCE [LARGE SCALE GENOMIC DNA]</scope>
    <source>
        <strain evidence="2 3">MIT 97-5075</strain>
    </source>
</reference>
<feature type="chain" id="PRO_5017562672" description="DUF4410 domain-containing protein" evidence="1">
    <location>
        <begin position="18"/>
        <end position="171"/>
    </location>
</feature>
<evidence type="ECO:0000256" key="1">
    <source>
        <dbReference type="SAM" id="SignalP"/>
    </source>
</evidence>
<dbReference type="OrthoDB" id="5328555at2"/>
<evidence type="ECO:0000313" key="2">
    <source>
        <dbReference type="EMBL" id="RDU73494.1"/>
    </source>
</evidence>
<name>A0A3D8J9E8_9HELI</name>
<accession>A0A3D8J9E8</accession>
<proteinExistence type="predicted"/>
<dbReference type="EMBL" id="NXLW01000002">
    <property type="protein sequence ID" value="RDU73494.1"/>
    <property type="molecule type" value="Genomic_DNA"/>
</dbReference>
<keyword evidence="1" id="KW-0732">Signal</keyword>
<organism evidence="2 3">
    <name type="scientific">Helicobacter aurati</name>
    <dbReference type="NCBI Taxonomy" id="137778"/>
    <lineage>
        <taxon>Bacteria</taxon>
        <taxon>Pseudomonadati</taxon>
        <taxon>Campylobacterota</taxon>
        <taxon>Epsilonproteobacteria</taxon>
        <taxon>Campylobacterales</taxon>
        <taxon>Helicobacteraceae</taxon>
        <taxon>Helicobacter</taxon>
    </lineage>
</organism>
<sequence length="171" mass="18667">MHVFVVACTGLLVAAMAGCMSQQQEIQQETSKCESYKPYGSVTFEVEGDMSELVEKTAKKALTKSCFKKSDQSNANMRIKIHSTQTSHAQSGFIQDKHDNSFGLDITAIMLIPTQQGGLTTITGKQTANLHLKSTTIADFGSKSELSEKELVPFIESNVLIALNTLFKNIS</sequence>
<evidence type="ECO:0000313" key="3">
    <source>
        <dbReference type="Proteomes" id="UP000256424"/>
    </source>
</evidence>
<keyword evidence="3" id="KW-1185">Reference proteome</keyword>